<accession>A0AAD9G8B2</accession>
<dbReference type="Proteomes" id="UP001195914">
    <property type="component" value="Unassembled WGS sequence"/>
</dbReference>
<evidence type="ECO:0000313" key="1">
    <source>
        <dbReference type="EMBL" id="KAK1933761.1"/>
    </source>
</evidence>
<dbReference type="Pfam" id="PF12785">
    <property type="entry name" value="VESA1_N"/>
    <property type="match status" value="1"/>
</dbReference>
<keyword evidence="2" id="KW-1185">Reference proteome</keyword>
<gene>
    <name evidence="1" type="ORF">X943_002541</name>
</gene>
<dbReference type="InterPro" id="IPR024751">
    <property type="entry name" value="VESA1"/>
</dbReference>
<dbReference type="AlphaFoldDB" id="A0AAD9G8B2"/>
<evidence type="ECO:0000313" key="2">
    <source>
        <dbReference type="Proteomes" id="UP001195914"/>
    </source>
</evidence>
<comment type="caution">
    <text evidence="1">The sequence shown here is derived from an EMBL/GenBank/DDBJ whole genome shotgun (WGS) entry which is preliminary data.</text>
</comment>
<reference evidence="1" key="1">
    <citation type="journal article" date="2014" name="Nucleic Acids Res.">
        <title>The evolutionary dynamics of variant antigen genes in Babesia reveal a history of genomic innovation underlying host-parasite interaction.</title>
        <authorList>
            <person name="Jackson A.P."/>
            <person name="Otto T.D."/>
            <person name="Darby A."/>
            <person name="Ramaprasad A."/>
            <person name="Xia D."/>
            <person name="Echaide I.E."/>
            <person name="Farber M."/>
            <person name="Gahlot S."/>
            <person name="Gamble J."/>
            <person name="Gupta D."/>
            <person name="Gupta Y."/>
            <person name="Jackson L."/>
            <person name="Malandrin L."/>
            <person name="Malas T.B."/>
            <person name="Moussa E."/>
            <person name="Nair M."/>
            <person name="Reid A.J."/>
            <person name="Sanders M."/>
            <person name="Sharma J."/>
            <person name="Tracey A."/>
            <person name="Quail M.A."/>
            <person name="Weir W."/>
            <person name="Wastling J.M."/>
            <person name="Hall N."/>
            <person name="Willadsen P."/>
            <person name="Lingelbach K."/>
            <person name="Shiels B."/>
            <person name="Tait A."/>
            <person name="Berriman M."/>
            <person name="Allred D.R."/>
            <person name="Pain A."/>
        </authorList>
    </citation>
    <scope>NUCLEOTIDE SEQUENCE</scope>
    <source>
        <strain evidence="1">1802A</strain>
    </source>
</reference>
<dbReference type="EMBL" id="JAHBMH010000072">
    <property type="protein sequence ID" value="KAK1933761.1"/>
    <property type="molecule type" value="Genomic_DNA"/>
</dbReference>
<proteinExistence type="predicted"/>
<name>A0AAD9G8B2_BABDI</name>
<reference evidence="1" key="2">
    <citation type="submission" date="2021-05" db="EMBL/GenBank/DDBJ databases">
        <authorList>
            <person name="Pain A."/>
        </authorList>
    </citation>
    <scope>NUCLEOTIDE SEQUENCE</scope>
    <source>
        <strain evidence="1">1802A</strain>
    </source>
</reference>
<protein>
    <submittedName>
        <fullName evidence="1">Variant erythrocyte surface antigen-1 family protein</fullName>
    </submittedName>
</protein>
<feature type="non-terminal residue" evidence="1">
    <location>
        <position position="700"/>
    </location>
</feature>
<organism evidence="1 2">
    <name type="scientific">Babesia divergens</name>
    <dbReference type="NCBI Taxonomy" id="32595"/>
    <lineage>
        <taxon>Eukaryota</taxon>
        <taxon>Sar</taxon>
        <taxon>Alveolata</taxon>
        <taxon>Apicomplexa</taxon>
        <taxon>Aconoidasida</taxon>
        <taxon>Piroplasmida</taxon>
        <taxon>Babesiidae</taxon>
        <taxon>Babesia</taxon>
    </lineage>
</organism>
<sequence length="700" mass="76352">MTGDLKTQLNELAKGLGSFIGYSNGGSGIGNNGTGGYASSYSNATWEKLCENCKCKSVSNSSSHSCSCGSKSVSSVCEPSDCCADCNVRAAARVFLCFLPCMWYALDYLYKQCNGGGWKNFKIKDNSSLTSLGSFFAGMGYEIGKLDETKTGQNISRLLSSHIFKDSSKPLEKLYEKSKNYFTSSFTSHVPSSDSKPKDPLTVREMLLWLSGLPFTSGFKDLLDHCKGLCSATKNSVQFNDFKSYLFNSCFLSPFVLGAIEVSKSNESEGFPLYKSEWQKFLYPSDSSALADMLFEYLRKMFVPLKFLSNQCKTDKDSAGWKDCAFGQSCVKGLKSSLSTPAPSGSVCCKSSGPHGILCTSVPGHSNYHEHCTSSKTDVKCIGLQECNQKTGSDPTDAHSQGKCTASCPHPLLMFLIDGSLGSDPAKSYSLFRLPKDSSVPPMGFSPDNLPTPGRHGEALYLLLEAFSTVSFLTTLLKFELHVSRTPPETLGELFGFFLQFKDSPVFSSGVLQNLFETYIKEEPGQYSAQKFTNALKTALETLKGSSHSSSHSGSHPYDLFSLHGCDGPKGSGASPTCGPYLYPLTDNVAGVFTPELCSMYLSWICYLPKDFKDRLEEFKQKFSDCCSSGSCQKIVECPCALPLIYSRGFQFMSPNTLNCPEHDKHTPGKDKDCTRRTCKDFIAQLGKVLGLPPNASSDS</sequence>